<accession>E2BXK7</accession>
<dbReference type="AlphaFoldDB" id="E2BXK7"/>
<dbReference type="InterPro" id="IPR036291">
    <property type="entry name" value="NAD(P)-bd_dom_sf"/>
</dbReference>
<dbReference type="GO" id="GO:0080019">
    <property type="term" value="F:alcohol-forming very long-chain fatty acyl-CoA reductase activity"/>
    <property type="evidence" value="ECO:0007669"/>
    <property type="project" value="InterPro"/>
</dbReference>
<dbReference type="EC" id="1.2.1.84" evidence="4"/>
<name>E2BXK7_HARSA</name>
<keyword evidence="4" id="KW-0560">Oxidoreductase</keyword>
<evidence type="ECO:0000256" key="2">
    <source>
        <dbReference type="ARBA" id="ARBA00022516"/>
    </source>
</evidence>
<dbReference type="Pfam" id="PF07993">
    <property type="entry name" value="NAD_binding_4"/>
    <property type="match status" value="1"/>
</dbReference>
<dbReference type="EMBL" id="GL451265">
    <property type="protein sequence ID" value="EFN79576.1"/>
    <property type="molecule type" value="Genomic_DNA"/>
</dbReference>
<dbReference type="GO" id="GO:0102965">
    <property type="term" value="F:alcohol-forming long-chain fatty acyl-CoA reductase activity"/>
    <property type="evidence" value="ECO:0007669"/>
    <property type="project" value="UniProtKB-EC"/>
</dbReference>
<comment type="similarity">
    <text evidence="1 4">Belongs to the fatty acyl-CoA reductase family.</text>
</comment>
<feature type="domain" description="Fatty acyl-CoA reductase C-terminal" evidence="5">
    <location>
        <begin position="338"/>
        <end position="430"/>
    </location>
</feature>
<evidence type="ECO:0000313" key="7">
    <source>
        <dbReference type="EMBL" id="EFN79576.1"/>
    </source>
</evidence>
<proteinExistence type="inferred from homology"/>
<dbReference type="InParanoid" id="E2BXK7"/>
<dbReference type="Pfam" id="PF03015">
    <property type="entry name" value="Sterile"/>
    <property type="match status" value="1"/>
</dbReference>
<keyword evidence="4" id="KW-0812">Transmembrane</keyword>
<dbReference type="GO" id="GO:0035336">
    <property type="term" value="P:long-chain fatty-acyl-CoA metabolic process"/>
    <property type="evidence" value="ECO:0007669"/>
    <property type="project" value="TreeGrafter"/>
</dbReference>
<evidence type="ECO:0000259" key="6">
    <source>
        <dbReference type="Pfam" id="PF07993"/>
    </source>
</evidence>
<feature type="transmembrane region" description="Helical" evidence="4">
    <location>
        <begin position="336"/>
        <end position="354"/>
    </location>
</feature>
<dbReference type="PANTHER" id="PTHR11011">
    <property type="entry name" value="MALE STERILITY PROTEIN 2-RELATED"/>
    <property type="match status" value="1"/>
</dbReference>
<dbReference type="InterPro" id="IPR026055">
    <property type="entry name" value="FAR"/>
</dbReference>
<dbReference type="CDD" id="cd09071">
    <property type="entry name" value="FAR_C"/>
    <property type="match status" value="1"/>
</dbReference>
<evidence type="ECO:0000256" key="4">
    <source>
        <dbReference type="RuleBase" id="RU363097"/>
    </source>
</evidence>
<gene>
    <name evidence="7" type="ORF">EAI_01275</name>
</gene>
<keyword evidence="2 4" id="KW-0444">Lipid biosynthesis</keyword>
<dbReference type="CDD" id="cd05236">
    <property type="entry name" value="FAR-N_SDR_e"/>
    <property type="match status" value="1"/>
</dbReference>
<keyword evidence="3 4" id="KW-0443">Lipid metabolism</keyword>
<keyword evidence="4" id="KW-1133">Transmembrane helix</keyword>
<sequence length="482" mass="55419">MTQKSKAYIDELLDMSDPPDTSNCQSEVSQYYTGRNILVTGSTGFFGILLIERLLRCCPGIAKIYMLMKGKKGKSTEERFKEHFDNIIYDRLKQEQPEFITKVIMIEADMSEAFVYVSTAYSYCVHSFIEEKYYPSPLKTDEILTLTEILSNEKLDEITPILVGEWPNTYVYTKAIAEDTVRQYGVGLPVCIVRPSIVTSTAKEPVSGWTNNMYGAMGIVVGSALGLLRTLHCVPENIADIIPADYIIANLIVAAWDVAERKSTLLSIDSTDLNVLPETERTPIYNYVSSVQNPITWKEFMRLNEEHGLCVPSMKLMWYYMLILNRHRSVHEICSIFLHIIPGAIFDLVAILSGRQPMLLKAYKKINTFNNVISYFSAGQWQFRDDSVVKLWDRLNPVDREIFDFNIQDLSWDEYMQKLMLGLRLYMANETTDNLEEARARYKKLKIAHYTVLTTGSFLLLWAIVSLASFIISFFWQNFLIY</sequence>
<organism evidence="8">
    <name type="scientific">Harpegnathos saltator</name>
    <name type="common">Jerdon's jumping ant</name>
    <dbReference type="NCBI Taxonomy" id="610380"/>
    <lineage>
        <taxon>Eukaryota</taxon>
        <taxon>Metazoa</taxon>
        <taxon>Ecdysozoa</taxon>
        <taxon>Arthropoda</taxon>
        <taxon>Hexapoda</taxon>
        <taxon>Insecta</taxon>
        <taxon>Pterygota</taxon>
        <taxon>Neoptera</taxon>
        <taxon>Endopterygota</taxon>
        <taxon>Hymenoptera</taxon>
        <taxon>Apocrita</taxon>
        <taxon>Aculeata</taxon>
        <taxon>Formicoidea</taxon>
        <taxon>Formicidae</taxon>
        <taxon>Ponerinae</taxon>
        <taxon>Ponerini</taxon>
        <taxon>Harpegnathos</taxon>
    </lineage>
</organism>
<dbReference type="InterPro" id="IPR033640">
    <property type="entry name" value="FAR_C"/>
</dbReference>
<dbReference type="GO" id="GO:0005777">
    <property type="term" value="C:peroxisome"/>
    <property type="evidence" value="ECO:0007669"/>
    <property type="project" value="TreeGrafter"/>
</dbReference>
<feature type="domain" description="Thioester reductase (TE)" evidence="6">
    <location>
        <begin position="112"/>
        <end position="249"/>
    </location>
</feature>
<dbReference type="OMA" id="RPSIMIA"/>
<dbReference type="InterPro" id="IPR013120">
    <property type="entry name" value="FAR_NAD-bd"/>
</dbReference>
<dbReference type="SUPFAM" id="SSF51735">
    <property type="entry name" value="NAD(P)-binding Rossmann-fold domains"/>
    <property type="match status" value="1"/>
</dbReference>
<reference evidence="7 8" key="1">
    <citation type="journal article" date="2010" name="Science">
        <title>Genomic comparison of the ants Camponotus floridanus and Harpegnathos saltator.</title>
        <authorList>
            <person name="Bonasio R."/>
            <person name="Zhang G."/>
            <person name="Ye C."/>
            <person name="Mutti N.S."/>
            <person name="Fang X."/>
            <person name="Qin N."/>
            <person name="Donahue G."/>
            <person name="Yang P."/>
            <person name="Li Q."/>
            <person name="Li C."/>
            <person name="Zhang P."/>
            <person name="Huang Z."/>
            <person name="Berger S.L."/>
            <person name="Reinberg D."/>
            <person name="Wang J."/>
            <person name="Liebig J."/>
        </authorList>
    </citation>
    <scope>NUCLEOTIDE SEQUENCE [LARGE SCALE GENOMIC DNA]</scope>
    <source>
        <strain evidence="7 8">R22 G/1</strain>
    </source>
</reference>
<dbReference type="Gene3D" id="3.40.50.720">
    <property type="entry name" value="NAD(P)-binding Rossmann-like Domain"/>
    <property type="match status" value="2"/>
</dbReference>
<keyword evidence="8" id="KW-1185">Reference proteome</keyword>
<evidence type="ECO:0000256" key="3">
    <source>
        <dbReference type="ARBA" id="ARBA00023098"/>
    </source>
</evidence>
<evidence type="ECO:0000256" key="1">
    <source>
        <dbReference type="ARBA" id="ARBA00005928"/>
    </source>
</evidence>
<dbReference type="OrthoDB" id="429813at2759"/>
<keyword evidence="4" id="KW-0521">NADP</keyword>
<evidence type="ECO:0000313" key="8">
    <source>
        <dbReference type="Proteomes" id="UP000008237"/>
    </source>
</evidence>
<dbReference type="Proteomes" id="UP000008237">
    <property type="component" value="Unassembled WGS sequence"/>
</dbReference>
<comment type="catalytic activity">
    <reaction evidence="4">
        <text>a long-chain fatty acyl-CoA + 2 NADPH + 2 H(+) = a long-chain primary fatty alcohol + 2 NADP(+) + CoA</text>
        <dbReference type="Rhea" id="RHEA:52716"/>
        <dbReference type="ChEBI" id="CHEBI:15378"/>
        <dbReference type="ChEBI" id="CHEBI:57287"/>
        <dbReference type="ChEBI" id="CHEBI:57783"/>
        <dbReference type="ChEBI" id="CHEBI:58349"/>
        <dbReference type="ChEBI" id="CHEBI:77396"/>
        <dbReference type="ChEBI" id="CHEBI:83139"/>
        <dbReference type="EC" id="1.2.1.84"/>
    </reaction>
</comment>
<evidence type="ECO:0000259" key="5">
    <source>
        <dbReference type="Pfam" id="PF03015"/>
    </source>
</evidence>
<keyword evidence="4" id="KW-0472">Membrane</keyword>
<comment type="function">
    <text evidence="4">Catalyzes the reduction of fatty acyl-CoA to fatty alcohols.</text>
</comment>
<feature type="transmembrane region" description="Helical" evidence="4">
    <location>
        <begin position="447"/>
        <end position="476"/>
    </location>
</feature>
<protein>
    <recommendedName>
        <fullName evidence="4">Fatty acyl-CoA reductase</fullName>
        <ecNumber evidence="4">1.2.1.84</ecNumber>
    </recommendedName>
</protein>
<dbReference type="PANTHER" id="PTHR11011:SF60">
    <property type="entry name" value="FATTY ACYL-COA REDUCTASE-RELATED"/>
    <property type="match status" value="1"/>
</dbReference>